<dbReference type="InterPro" id="IPR009061">
    <property type="entry name" value="DNA-bd_dom_put_sf"/>
</dbReference>
<evidence type="ECO:0000313" key="6">
    <source>
        <dbReference type="Proteomes" id="UP000605992"/>
    </source>
</evidence>
<dbReference type="InterPro" id="IPR047057">
    <property type="entry name" value="MerR_fam"/>
</dbReference>
<name>A0A8J3V375_9ACTN</name>
<protein>
    <submittedName>
        <fullName evidence="5">Heavy metal-responsive transcriptional regulator</fullName>
    </submittedName>
</protein>
<dbReference type="PROSITE" id="PS50937">
    <property type="entry name" value="HTH_MERR_2"/>
    <property type="match status" value="1"/>
</dbReference>
<dbReference type="AlphaFoldDB" id="A0A8J3V375"/>
<feature type="domain" description="HTH merR-type" evidence="4">
    <location>
        <begin position="1"/>
        <end position="69"/>
    </location>
</feature>
<dbReference type="Pfam" id="PF09278">
    <property type="entry name" value="MerR-DNA-bind"/>
    <property type="match status" value="1"/>
</dbReference>
<dbReference type="PANTHER" id="PTHR30204">
    <property type="entry name" value="REDOX-CYCLING DRUG-SENSING TRANSCRIPTIONAL ACTIVATOR SOXR"/>
    <property type="match status" value="1"/>
</dbReference>
<dbReference type="Gene3D" id="1.10.1660.10">
    <property type="match status" value="1"/>
</dbReference>
<keyword evidence="3" id="KW-0804">Transcription</keyword>
<dbReference type="Pfam" id="PF00376">
    <property type="entry name" value="MerR"/>
    <property type="match status" value="1"/>
</dbReference>
<dbReference type="PRINTS" id="PR00040">
    <property type="entry name" value="HTHMERR"/>
</dbReference>
<dbReference type="SUPFAM" id="SSF46955">
    <property type="entry name" value="Putative DNA-binding domain"/>
    <property type="match status" value="1"/>
</dbReference>
<dbReference type="GO" id="GO:0003677">
    <property type="term" value="F:DNA binding"/>
    <property type="evidence" value="ECO:0007669"/>
    <property type="project" value="UniProtKB-KW"/>
</dbReference>
<evidence type="ECO:0000313" key="5">
    <source>
        <dbReference type="EMBL" id="GII54151.1"/>
    </source>
</evidence>
<sequence length="139" mass="15122">MRIGVLAAQTGHTTKTIRFYEDAGLLPEPPRTSAGYRDYPAEAVTRLAFVRDAQAAGLTLADIRSILVIRDSGQAPCQHVTDLLDQHLTLVEQRLAELTQARDALHDLKRRARTTDPADCSEDQVCSILTVVAQGADGV</sequence>
<comment type="caution">
    <text evidence="5">The sequence shown here is derived from an EMBL/GenBank/DDBJ whole genome shotgun (WGS) entry which is preliminary data.</text>
</comment>
<reference evidence="5" key="1">
    <citation type="submission" date="2021-01" db="EMBL/GenBank/DDBJ databases">
        <title>Whole genome shotgun sequence of Planotetraspora thailandica NBRC 104271.</title>
        <authorList>
            <person name="Komaki H."/>
            <person name="Tamura T."/>
        </authorList>
    </citation>
    <scope>NUCLEOTIDE SEQUENCE</scope>
    <source>
        <strain evidence="5">NBRC 104271</strain>
    </source>
</reference>
<dbReference type="CDD" id="cd04770">
    <property type="entry name" value="HTH_HMRTR"/>
    <property type="match status" value="1"/>
</dbReference>
<evidence type="ECO:0000256" key="3">
    <source>
        <dbReference type="ARBA" id="ARBA00023163"/>
    </source>
</evidence>
<keyword evidence="1" id="KW-0805">Transcription regulation</keyword>
<dbReference type="SMART" id="SM00422">
    <property type="entry name" value="HTH_MERR"/>
    <property type="match status" value="1"/>
</dbReference>
<dbReference type="PANTHER" id="PTHR30204:SF94">
    <property type="entry name" value="HEAVY METAL-DEPENDENT TRANSCRIPTIONAL REGULATOR HI_0293-RELATED"/>
    <property type="match status" value="1"/>
</dbReference>
<accession>A0A8J3V375</accession>
<keyword evidence="6" id="KW-1185">Reference proteome</keyword>
<evidence type="ECO:0000259" key="4">
    <source>
        <dbReference type="PROSITE" id="PS50937"/>
    </source>
</evidence>
<dbReference type="RefSeq" id="WP_203944394.1">
    <property type="nucleotide sequence ID" value="NZ_BOOR01000014.1"/>
</dbReference>
<dbReference type="InterPro" id="IPR015358">
    <property type="entry name" value="Tscrpt_reg_MerR_DNA-bd"/>
</dbReference>
<dbReference type="GO" id="GO:0003700">
    <property type="term" value="F:DNA-binding transcription factor activity"/>
    <property type="evidence" value="ECO:0007669"/>
    <property type="project" value="InterPro"/>
</dbReference>
<proteinExistence type="predicted"/>
<dbReference type="Proteomes" id="UP000605992">
    <property type="component" value="Unassembled WGS sequence"/>
</dbReference>
<evidence type="ECO:0000256" key="1">
    <source>
        <dbReference type="ARBA" id="ARBA00023015"/>
    </source>
</evidence>
<dbReference type="InterPro" id="IPR000551">
    <property type="entry name" value="MerR-type_HTH_dom"/>
</dbReference>
<keyword evidence="2" id="KW-0238">DNA-binding</keyword>
<evidence type="ECO:0000256" key="2">
    <source>
        <dbReference type="ARBA" id="ARBA00023125"/>
    </source>
</evidence>
<gene>
    <name evidence="5" type="ORF">Pth03_25400</name>
</gene>
<dbReference type="EMBL" id="BOOR01000014">
    <property type="protein sequence ID" value="GII54151.1"/>
    <property type="molecule type" value="Genomic_DNA"/>
</dbReference>
<organism evidence="5 6">
    <name type="scientific">Planotetraspora thailandica</name>
    <dbReference type="NCBI Taxonomy" id="487172"/>
    <lineage>
        <taxon>Bacteria</taxon>
        <taxon>Bacillati</taxon>
        <taxon>Actinomycetota</taxon>
        <taxon>Actinomycetes</taxon>
        <taxon>Streptosporangiales</taxon>
        <taxon>Streptosporangiaceae</taxon>
        <taxon>Planotetraspora</taxon>
    </lineage>
</organism>